<gene>
    <name evidence="10" type="ORF">GCM10007964_50070</name>
</gene>
<reference evidence="10" key="1">
    <citation type="journal article" date="2014" name="Int. J. Syst. Evol. Microbiol.">
        <title>Complete genome sequence of Corynebacterium casei LMG S-19264T (=DSM 44701T), isolated from a smear-ripened cheese.</title>
        <authorList>
            <consortium name="US DOE Joint Genome Institute (JGI-PGF)"/>
            <person name="Walter F."/>
            <person name="Albersmeier A."/>
            <person name="Kalinowski J."/>
            <person name="Ruckert C."/>
        </authorList>
    </citation>
    <scope>NUCLEOTIDE SEQUENCE</scope>
    <source>
        <strain evidence="10">JCM 13064</strain>
    </source>
</reference>
<dbReference type="InterPro" id="IPR001249">
    <property type="entry name" value="AcCoA_biotinCC"/>
</dbReference>
<dbReference type="Gene3D" id="2.40.50.100">
    <property type="match status" value="1"/>
</dbReference>
<protein>
    <recommendedName>
        <fullName evidence="2 8">Biotin carboxyl carrier protein of acetyl-CoA carboxylase</fullName>
    </recommendedName>
</protein>
<keyword evidence="7 8" id="KW-0092">Biotin</keyword>
<dbReference type="CDD" id="cd06850">
    <property type="entry name" value="biotinyl_domain"/>
    <property type="match status" value="1"/>
</dbReference>
<comment type="pathway">
    <text evidence="1 8">Lipid metabolism; fatty acid biosynthesis.</text>
</comment>
<name>A0A917RE31_9ACTN</name>
<comment type="caution">
    <text evidence="10">The sequence shown here is derived from an EMBL/GenBank/DDBJ whole genome shotgun (WGS) entry which is preliminary data.</text>
</comment>
<dbReference type="GO" id="GO:0009317">
    <property type="term" value="C:acetyl-CoA carboxylase complex"/>
    <property type="evidence" value="ECO:0007669"/>
    <property type="project" value="InterPro"/>
</dbReference>
<comment type="function">
    <text evidence="8">This protein is a component of the acetyl coenzyme A carboxylase complex; first, biotin carboxylase catalyzes the carboxylation of the carrier protein and then the transcarboxylase transfers the carboxyl group to form malonyl-CoA.</text>
</comment>
<evidence type="ECO:0000256" key="1">
    <source>
        <dbReference type="ARBA" id="ARBA00005194"/>
    </source>
</evidence>
<dbReference type="GO" id="GO:0003989">
    <property type="term" value="F:acetyl-CoA carboxylase activity"/>
    <property type="evidence" value="ECO:0007669"/>
    <property type="project" value="InterPro"/>
</dbReference>
<accession>A0A917RE31</accession>
<keyword evidence="3 8" id="KW-0444">Lipid biosynthesis</keyword>
<evidence type="ECO:0000313" key="10">
    <source>
        <dbReference type="EMBL" id="GGL01936.1"/>
    </source>
</evidence>
<keyword evidence="4 8" id="KW-0276">Fatty acid metabolism</keyword>
<dbReference type="PROSITE" id="PS00188">
    <property type="entry name" value="BIOTIN"/>
    <property type="match status" value="1"/>
</dbReference>
<evidence type="ECO:0000256" key="7">
    <source>
        <dbReference type="ARBA" id="ARBA00023267"/>
    </source>
</evidence>
<dbReference type="Pfam" id="PF00364">
    <property type="entry name" value="Biotin_lipoyl"/>
    <property type="match status" value="1"/>
</dbReference>
<dbReference type="InterPro" id="IPR050709">
    <property type="entry name" value="Biotin_Carboxyl_Carrier/Decarb"/>
</dbReference>
<dbReference type="InterPro" id="IPR000089">
    <property type="entry name" value="Biotin_lipoyl"/>
</dbReference>
<evidence type="ECO:0000256" key="4">
    <source>
        <dbReference type="ARBA" id="ARBA00022832"/>
    </source>
</evidence>
<dbReference type="AlphaFoldDB" id="A0A917RE31"/>
<dbReference type="PRINTS" id="PR01071">
    <property type="entry name" value="ACOABIOTINCC"/>
</dbReference>
<evidence type="ECO:0000256" key="2">
    <source>
        <dbReference type="ARBA" id="ARBA00017562"/>
    </source>
</evidence>
<keyword evidence="5 8" id="KW-0443">Lipid metabolism</keyword>
<evidence type="ECO:0000256" key="3">
    <source>
        <dbReference type="ARBA" id="ARBA00022516"/>
    </source>
</evidence>
<dbReference type="GO" id="GO:0006633">
    <property type="term" value="P:fatty acid biosynthetic process"/>
    <property type="evidence" value="ECO:0007669"/>
    <property type="project" value="UniProtKB-KW"/>
</dbReference>
<dbReference type="PANTHER" id="PTHR45266">
    <property type="entry name" value="OXALOACETATE DECARBOXYLASE ALPHA CHAIN"/>
    <property type="match status" value="1"/>
</dbReference>
<dbReference type="PROSITE" id="PS50968">
    <property type="entry name" value="BIOTINYL_LIPOYL"/>
    <property type="match status" value="1"/>
</dbReference>
<keyword evidence="6 8" id="KW-0275">Fatty acid biosynthesis</keyword>
<evidence type="ECO:0000256" key="6">
    <source>
        <dbReference type="ARBA" id="ARBA00023160"/>
    </source>
</evidence>
<dbReference type="PANTHER" id="PTHR45266:SF3">
    <property type="entry name" value="OXALOACETATE DECARBOXYLASE ALPHA CHAIN"/>
    <property type="match status" value="1"/>
</dbReference>
<dbReference type="SUPFAM" id="SSF51230">
    <property type="entry name" value="Single hybrid motif"/>
    <property type="match status" value="1"/>
</dbReference>
<keyword evidence="11" id="KW-1185">Reference proteome</keyword>
<dbReference type="Proteomes" id="UP000645217">
    <property type="component" value="Unassembled WGS sequence"/>
</dbReference>
<evidence type="ECO:0000256" key="8">
    <source>
        <dbReference type="RuleBase" id="RU364072"/>
    </source>
</evidence>
<dbReference type="EMBL" id="BMNT01000029">
    <property type="protein sequence ID" value="GGL01936.1"/>
    <property type="molecule type" value="Genomic_DNA"/>
</dbReference>
<dbReference type="RefSeq" id="WP_189165482.1">
    <property type="nucleotide sequence ID" value="NZ_BMNT01000029.1"/>
</dbReference>
<sequence length="158" mass="16329">MTAEPAPSQEGERVLDWVTRHAARLAGTGPAPLRRITVSTATLAVHVEWAPPPAGGAAPPACPAVEGTPAAAARQDAIMVTSPMVGTFYRAREPGAAPFVEIGDLVEPGQQIGIVEAMKLMNAVQAEHGGRVAEVIAADGAPVQYEEPLLALVPDDRA</sequence>
<evidence type="ECO:0000259" key="9">
    <source>
        <dbReference type="PROSITE" id="PS50968"/>
    </source>
</evidence>
<proteinExistence type="predicted"/>
<evidence type="ECO:0000313" key="11">
    <source>
        <dbReference type="Proteomes" id="UP000645217"/>
    </source>
</evidence>
<dbReference type="InterPro" id="IPR001882">
    <property type="entry name" value="Biotin_BS"/>
</dbReference>
<dbReference type="InterPro" id="IPR011053">
    <property type="entry name" value="Single_hybrid_motif"/>
</dbReference>
<evidence type="ECO:0000256" key="5">
    <source>
        <dbReference type="ARBA" id="ARBA00023098"/>
    </source>
</evidence>
<reference evidence="10" key="2">
    <citation type="submission" date="2020-09" db="EMBL/GenBank/DDBJ databases">
        <authorList>
            <person name="Sun Q."/>
            <person name="Ohkuma M."/>
        </authorList>
    </citation>
    <scope>NUCLEOTIDE SEQUENCE</scope>
    <source>
        <strain evidence="10">JCM 13064</strain>
    </source>
</reference>
<feature type="domain" description="Lipoyl-binding" evidence="9">
    <location>
        <begin position="63"/>
        <end position="153"/>
    </location>
</feature>
<organism evidence="10 11">
    <name type="scientific">Sphaerisporangium melleum</name>
    <dbReference type="NCBI Taxonomy" id="321316"/>
    <lineage>
        <taxon>Bacteria</taxon>
        <taxon>Bacillati</taxon>
        <taxon>Actinomycetota</taxon>
        <taxon>Actinomycetes</taxon>
        <taxon>Streptosporangiales</taxon>
        <taxon>Streptosporangiaceae</taxon>
        <taxon>Sphaerisporangium</taxon>
    </lineage>
</organism>